<feature type="compositionally biased region" description="Low complexity" evidence="1">
    <location>
        <begin position="867"/>
        <end position="880"/>
    </location>
</feature>
<feature type="compositionally biased region" description="Polar residues" evidence="1">
    <location>
        <begin position="885"/>
        <end position="905"/>
    </location>
</feature>
<feature type="compositionally biased region" description="Low complexity" evidence="1">
    <location>
        <begin position="363"/>
        <end position="374"/>
    </location>
</feature>
<feature type="region of interest" description="Disordered" evidence="1">
    <location>
        <begin position="1241"/>
        <end position="1284"/>
    </location>
</feature>
<reference evidence="2" key="1">
    <citation type="submission" date="2023-08" db="EMBL/GenBank/DDBJ databases">
        <authorList>
            <person name="Alioto T."/>
            <person name="Alioto T."/>
            <person name="Gomez Garrido J."/>
        </authorList>
    </citation>
    <scope>NUCLEOTIDE SEQUENCE</scope>
</reference>
<feature type="compositionally biased region" description="Basic and acidic residues" evidence="1">
    <location>
        <begin position="632"/>
        <end position="643"/>
    </location>
</feature>
<dbReference type="Proteomes" id="UP001178508">
    <property type="component" value="Chromosome 20"/>
</dbReference>
<feature type="compositionally biased region" description="Polar residues" evidence="1">
    <location>
        <begin position="582"/>
        <end position="612"/>
    </location>
</feature>
<feature type="compositionally biased region" description="Low complexity" evidence="1">
    <location>
        <begin position="429"/>
        <end position="438"/>
    </location>
</feature>
<feature type="compositionally biased region" description="Basic and acidic residues" evidence="1">
    <location>
        <begin position="31"/>
        <end position="42"/>
    </location>
</feature>
<feature type="compositionally biased region" description="Polar residues" evidence="1">
    <location>
        <begin position="1464"/>
        <end position="1473"/>
    </location>
</feature>
<feature type="compositionally biased region" description="Polar residues" evidence="1">
    <location>
        <begin position="543"/>
        <end position="559"/>
    </location>
</feature>
<feature type="region of interest" description="Disordered" evidence="1">
    <location>
        <begin position="1075"/>
        <end position="1131"/>
    </location>
</feature>
<feature type="compositionally biased region" description="Low complexity" evidence="1">
    <location>
        <begin position="335"/>
        <end position="351"/>
    </location>
</feature>
<feature type="compositionally biased region" description="Basic and acidic residues" evidence="1">
    <location>
        <begin position="1389"/>
        <end position="1406"/>
    </location>
</feature>
<feature type="region of interest" description="Disordered" evidence="1">
    <location>
        <begin position="732"/>
        <end position="755"/>
    </location>
</feature>
<feature type="compositionally biased region" description="Basic and acidic residues" evidence="1">
    <location>
        <begin position="1556"/>
        <end position="1568"/>
    </location>
</feature>
<feature type="region of interest" description="Disordered" evidence="1">
    <location>
        <begin position="1299"/>
        <end position="1828"/>
    </location>
</feature>
<feature type="region of interest" description="Disordered" evidence="1">
    <location>
        <begin position="678"/>
        <end position="713"/>
    </location>
</feature>
<feature type="compositionally biased region" description="Polar residues" evidence="1">
    <location>
        <begin position="1704"/>
        <end position="1734"/>
    </location>
</feature>
<feature type="compositionally biased region" description="Low complexity" evidence="1">
    <location>
        <begin position="1692"/>
        <end position="1702"/>
    </location>
</feature>
<feature type="compositionally biased region" description="Polar residues" evidence="1">
    <location>
        <begin position="1486"/>
        <end position="1517"/>
    </location>
</feature>
<feature type="compositionally biased region" description="Low complexity" evidence="1">
    <location>
        <begin position="947"/>
        <end position="961"/>
    </location>
</feature>
<evidence type="ECO:0000313" key="3">
    <source>
        <dbReference type="Proteomes" id="UP001178508"/>
    </source>
</evidence>
<feature type="compositionally biased region" description="Low complexity" evidence="1">
    <location>
        <begin position="1794"/>
        <end position="1809"/>
    </location>
</feature>
<feature type="region of interest" description="Disordered" evidence="1">
    <location>
        <begin position="507"/>
        <end position="665"/>
    </location>
</feature>
<feature type="compositionally biased region" description="Polar residues" evidence="1">
    <location>
        <begin position="1368"/>
        <end position="1380"/>
    </location>
</feature>
<feature type="compositionally biased region" description="Polar residues" evidence="1">
    <location>
        <begin position="113"/>
        <end position="145"/>
    </location>
</feature>
<feature type="compositionally biased region" description="Polar residues" evidence="1">
    <location>
        <begin position="512"/>
        <end position="535"/>
    </location>
</feature>
<feature type="compositionally biased region" description="Basic and acidic residues" evidence="1">
    <location>
        <begin position="1651"/>
        <end position="1661"/>
    </location>
</feature>
<gene>
    <name evidence="2" type="ORF">XNOV1_A013905</name>
</gene>
<feature type="compositionally biased region" description="Polar residues" evidence="1">
    <location>
        <begin position="353"/>
        <end position="362"/>
    </location>
</feature>
<dbReference type="EMBL" id="OY660883">
    <property type="protein sequence ID" value="CAJ1081908.1"/>
    <property type="molecule type" value="Genomic_DNA"/>
</dbReference>
<feature type="compositionally biased region" description="Basic and acidic residues" evidence="1">
    <location>
        <begin position="457"/>
        <end position="478"/>
    </location>
</feature>
<feature type="compositionally biased region" description="Polar residues" evidence="1">
    <location>
        <begin position="408"/>
        <end position="419"/>
    </location>
</feature>
<feature type="compositionally biased region" description="Polar residues" evidence="1">
    <location>
        <begin position="644"/>
        <end position="653"/>
    </location>
</feature>
<feature type="compositionally biased region" description="Basic and acidic residues" evidence="1">
    <location>
        <begin position="906"/>
        <end position="941"/>
    </location>
</feature>
<feature type="compositionally biased region" description="Polar residues" evidence="1">
    <location>
        <begin position="732"/>
        <end position="749"/>
    </location>
</feature>
<feature type="region of interest" description="Disordered" evidence="1">
    <location>
        <begin position="853"/>
        <end position="961"/>
    </location>
</feature>
<feature type="compositionally biased region" description="Low complexity" evidence="1">
    <location>
        <begin position="1518"/>
        <end position="1535"/>
    </location>
</feature>
<feature type="region of interest" description="Disordered" evidence="1">
    <location>
        <begin position="1"/>
        <end position="83"/>
    </location>
</feature>
<feature type="compositionally biased region" description="Polar residues" evidence="1">
    <location>
        <begin position="479"/>
        <end position="495"/>
    </location>
</feature>
<feature type="region of interest" description="Disordered" evidence="1">
    <location>
        <begin position="388"/>
        <end position="495"/>
    </location>
</feature>
<accession>A0AAV1HB52</accession>
<evidence type="ECO:0000313" key="2">
    <source>
        <dbReference type="EMBL" id="CAJ1081908.1"/>
    </source>
</evidence>
<feature type="region of interest" description="Disordered" evidence="1">
    <location>
        <begin position="104"/>
        <end position="162"/>
    </location>
</feature>
<name>A0AAV1HB52_XYRNO</name>
<feature type="compositionally biased region" description="Acidic residues" evidence="1">
    <location>
        <begin position="1810"/>
        <end position="1828"/>
    </location>
</feature>
<organism evidence="2 3">
    <name type="scientific">Xyrichtys novacula</name>
    <name type="common">Pearly razorfish</name>
    <name type="synonym">Hemipteronotus novacula</name>
    <dbReference type="NCBI Taxonomy" id="13765"/>
    <lineage>
        <taxon>Eukaryota</taxon>
        <taxon>Metazoa</taxon>
        <taxon>Chordata</taxon>
        <taxon>Craniata</taxon>
        <taxon>Vertebrata</taxon>
        <taxon>Euteleostomi</taxon>
        <taxon>Actinopterygii</taxon>
        <taxon>Neopterygii</taxon>
        <taxon>Teleostei</taxon>
        <taxon>Neoteleostei</taxon>
        <taxon>Acanthomorphata</taxon>
        <taxon>Eupercaria</taxon>
        <taxon>Labriformes</taxon>
        <taxon>Labridae</taxon>
        <taxon>Xyrichtys</taxon>
    </lineage>
</organism>
<feature type="region of interest" description="Disordered" evidence="1">
    <location>
        <begin position="274"/>
        <end position="374"/>
    </location>
</feature>
<feature type="compositionally biased region" description="Polar residues" evidence="1">
    <location>
        <begin position="1316"/>
        <end position="1326"/>
    </location>
</feature>
<feature type="compositionally biased region" description="Pro residues" evidence="1">
    <location>
        <begin position="1742"/>
        <end position="1753"/>
    </location>
</feature>
<sequence length="1828" mass="200972">MMSTSDAAQSELKAEAAQHGAGRTRSAAARELQDESFQRFDKNPTGQQSFPSATRQTTAHTAPVVLDDSVRRKEETPQWASKIPDRTTFTSSLYLQLCSAPNFRANSRPDLRANQNPDASLHSSTPKAEATNRSSQINGQTSKPDSTVKVFTDPTSSGQLGFSDRRAIKDCIINQTSPNGKSGAHERGELHLAPFMKYHTRSDKQTDPVEAANPPRTMLSSSMVTVLAPHWSGKLRRGKRFEGISNPEAQGALQDVTNSRTNREYERFQGTMDRSPIHRSHEPMRVPFPDTRRNTETWSTKSGPAGLDYERRRKMSHTVSLDINYGRMDNRNMDPLSPVATTPSPTSPHSPAQIRSPQSLNQSGLSPLSSKPTTSSLLLSLRRFNSSSRLSTAGSPLSEMNPAPALQTRLSQTRLSQTRLDNEKDKPNPLLSPSSISSKTADTAPLHSPLSPLSTNQREKTVFETRFFPDKPKEKNTEGSRQPKTITRAQSSLLTSKQALITRGLTERHQNFRGQDTNLFSQNFGSSPRLSNEQSPCILPRRTTLTSTSWWKQVSQEGSSPPELSDTMRVKDKPNTPCAPPGNNNKSDIKRLNNSQIANNRHNNNTTESVCKSSMKPLTEQQGGSQNLNQRISEDSPEHDSDKLVSQQNGSRFNNREPQKPQSLPDAFLRSKISRATALTTLSHPKEVREDDESEKAFTANTGGLTPTLQNPRALNAPTESISQHQNNQCALNTNSSITSPHSKDSQSSIPPPLSPAITNVLNSQPLIPKTAPENYEMDASFHSLPVSGQKTILTQSHTDSSSQPSTFTVGVTPPGFEKSYDYVTKTFQPKTASTLVPTFKVFSEAKTIPLSTSVKQPAATDAPSIPRLTPTTVSSLLTPPATPNITSPDSDSSSPREGSDFSSGQERDSKKQRSEGKRARRVTWEDSVDPHNSEPIKVKSQELSQAPTSPLSAPRSSPSNRAPSFFSFLRSSSPNIDAYPLCSPVNRTTSMQEEKGGNYRSFSSDSADLASREKDKSKLRLSDPLILDQKTQEVPISRQEGTLSVESDTVQCRSSAALSLPDFSSGYKLRYSSPPYSTLMSARSTQGETKPSITPRSQLFPQSLNYTPHLSKNTPLSSAMTSPTTKASPTLISSLQPSALSLQTQPPPQERSNFRVSETYQLNNNNSKTNSQDRQIFLVNNRVQIGSRSPQGAEAQDQPPTCVTETLVYGVKPKGDGTASKNSTLQPLQQAADRAVMMESKFSQRQHRVQSQETAGEPVSRLEQCSSGSSSTDSHSTDEGRRKIKDSVLFKSRFFSVENNNEQSPKKSRFALKKSISTPNSNLSRSESDKANKTNNRVDQVLSRLRQTFSPRRTDDDVSFPWKWRRGSQTPSISGSSDVSGDAPPEAKTPEKLAQEKEEVLMDSEKEADDNSQWTHNRHSRLSTPMSGGSVENFYVWSEKSPSEKDHVQQSSGTDHTSKNKIKQQLANQSPTIHPFDLYKDNRTDIQPANQLLSSPDPSPGRSSNLSTGYPSQFRKSTPSPRSPFSPFNSLSPLSPFPTPEVADDVFYSPKLQRRRESPSPGEEKPGEGFSLSDSRRTRISTGPPSPCPCPGPGQDKNGSASLKYGIEPRRLFSVSSIQSCRPSGPGRISTGSRFMSVGDLSEPALTGGETRKDLDRRSVSPDWTTKFDSIPSKDRLMSYFPSDPGKMRTRSLPRSLTRRLANWSSEVLDSPPEASTSKPARLWSPNSMNTCHFTWDTECPPTPPPTPPLSPVPRRMSKPSSQSPPACPLSPGPQKVESSPSRGHLPSRGYVSSLSPYKESSDSSSDTTTDDEYYLETGEDDKETEL</sequence>
<keyword evidence="3" id="KW-1185">Reference proteome</keyword>
<feature type="compositionally biased region" description="Basic and acidic residues" evidence="1">
    <location>
        <begin position="275"/>
        <end position="295"/>
    </location>
</feature>
<feature type="compositionally biased region" description="Polar residues" evidence="1">
    <location>
        <begin position="44"/>
        <end position="60"/>
    </location>
</feature>
<evidence type="ECO:0000256" key="1">
    <source>
        <dbReference type="SAM" id="MobiDB-lite"/>
    </source>
</evidence>
<feature type="compositionally biased region" description="Polar residues" evidence="1">
    <location>
        <begin position="699"/>
        <end position="713"/>
    </location>
</feature>
<feature type="compositionally biased region" description="Polar residues" evidence="1">
    <location>
        <begin position="619"/>
        <end position="631"/>
    </location>
</feature>
<proteinExistence type="predicted"/>
<feature type="region of interest" description="Disordered" evidence="1">
    <location>
        <begin position="989"/>
        <end position="1018"/>
    </location>
</feature>
<protein>
    <submittedName>
        <fullName evidence="2">Mucin-3A</fullName>
    </submittedName>
</protein>